<feature type="region of interest" description="Disordered" evidence="4">
    <location>
        <begin position="466"/>
        <end position="501"/>
    </location>
</feature>
<reference evidence="6 7" key="1">
    <citation type="journal article" date="2021" name="bioRxiv">
        <title>The Gossypium anomalum genome as a resource for cotton improvement and evolutionary analysis of hybrid incompatibility.</title>
        <authorList>
            <person name="Grover C.E."/>
            <person name="Yuan D."/>
            <person name="Arick M.A."/>
            <person name="Miller E.R."/>
            <person name="Hu G."/>
            <person name="Peterson D.G."/>
            <person name="Wendel J.F."/>
            <person name="Udall J.A."/>
        </authorList>
    </citation>
    <scope>NUCLEOTIDE SEQUENCE [LARGE SCALE GENOMIC DNA]</scope>
    <source>
        <strain evidence="6">JFW-Udall</strain>
        <tissue evidence="6">Leaf</tissue>
    </source>
</reference>
<evidence type="ECO:0000259" key="5">
    <source>
        <dbReference type="PROSITE" id="PS51649"/>
    </source>
</evidence>
<comment type="caution">
    <text evidence="6">The sequence shown here is derived from an EMBL/GenBank/DDBJ whole genome shotgun (WGS) entry which is preliminary data.</text>
</comment>
<dbReference type="OrthoDB" id="624345at2759"/>
<comment type="pathway">
    <text evidence="1">Protein modification; protein ubiquitination.</text>
</comment>
<dbReference type="GO" id="GO:0016567">
    <property type="term" value="P:protein ubiquitination"/>
    <property type="evidence" value="ECO:0007669"/>
    <property type="project" value="UniProtKB-UniPathway"/>
</dbReference>
<dbReference type="PROSITE" id="PS51649">
    <property type="entry name" value="NPH3"/>
    <property type="match status" value="1"/>
</dbReference>
<proteinExistence type="inferred from homology"/>
<evidence type="ECO:0000313" key="6">
    <source>
        <dbReference type="EMBL" id="KAG8475480.1"/>
    </source>
</evidence>
<evidence type="ECO:0000313" key="7">
    <source>
        <dbReference type="Proteomes" id="UP000701853"/>
    </source>
</evidence>
<comment type="similarity">
    <text evidence="3">Belongs to the NPH3 family.</text>
</comment>
<keyword evidence="2" id="KW-0833">Ubl conjugation pathway</keyword>
<name>A0A8J5YDP3_9ROSI</name>
<dbReference type="Proteomes" id="UP000701853">
    <property type="component" value="Chromosome 12"/>
</dbReference>
<feature type="compositionally biased region" description="Basic residues" evidence="4">
    <location>
        <begin position="666"/>
        <end position="675"/>
    </location>
</feature>
<dbReference type="PANTHER" id="PTHR32370">
    <property type="entry name" value="OS12G0117600 PROTEIN"/>
    <property type="match status" value="1"/>
</dbReference>
<dbReference type="UniPathway" id="UPA00143"/>
<dbReference type="EMBL" id="JAHUZN010000012">
    <property type="protein sequence ID" value="KAG8475480.1"/>
    <property type="molecule type" value="Genomic_DNA"/>
</dbReference>
<dbReference type="InterPro" id="IPR043454">
    <property type="entry name" value="NPH3/RPT2-like"/>
</dbReference>
<evidence type="ECO:0000256" key="2">
    <source>
        <dbReference type="ARBA" id="ARBA00022786"/>
    </source>
</evidence>
<dbReference type="AlphaFoldDB" id="A0A8J5YDP3"/>
<feature type="region of interest" description="Disordered" evidence="4">
    <location>
        <begin position="635"/>
        <end position="700"/>
    </location>
</feature>
<feature type="domain" description="NPH3" evidence="5">
    <location>
        <begin position="303"/>
        <end position="613"/>
    </location>
</feature>
<organism evidence="6 7">
    <name type="scientific">Gossypium anomalum</name>
    <dbReference type="NCBI Taxonomy" id="47600"/>
    <lineage>
        <taxon>Eukaryota</taxon>
        <taxon>Viridiplantae</taxon>
        <taxon>Streptophyta</taxon>
        <taxon>Embryophyta</taxon>
        <taxon>Tracheophyta</taxon>
        <taxon>Spermatophyta</taxon>
        <taxon>Magnoliopsida</taxon>
        <taxon>eudicotyledons</taxon>
        <taxon>Gunneridae</taxon>
        <taxon>Pentapetalae</taxon>
        <taxon>rosids</taxon>
        <taxon>malvids</taxon>
        <taxon>Malvales</taxon>
        <taxon>Malvaceae</taxon>
        <taxon>Malvoideae</taxon>
        <taxon>Gossypium</taxon>
    </lineage>
</organism>
<dbReference type="InterPro" id="IPR011333">
    <property type="entry name" value="SKP1/BTB/POZ_sf"/>
</dbReference>
<gene>
    <name evidence="6" type="ORF">CXB51_032332</name>
</gene>
<protein>
    <recommendedName>
        <fullName evidence="5">NPH3 domain-containing protein</fullName>
    </recommendedName>
</protein>
<dbReference type="Pfam" id="PF03000">
    <property type="entry name" value="NPH3"/>
    <property type="match status" value="1"/>
</dbReference>
<sequence length="727" mass="80720">MARPVQFQIFRCSAAPIINVYDLQSAKSSVRMAVVSRNILCLIVVESSNMVNSSSTYICGVAWLGQEIGGLAGCWSRNLAGEYTTEGKKATQNPVMKFMKLGSRPDTFYTTEAIRSVSSEVSSDLIIQVKGSRYMLHKFPLLSKCMRLQRICSESPETLQPQIIQLPDFPGGIEAFELCAKFCYGITITLSAYNIVAVRCAAEYLQMTEDVEKGNLVYKIEVFFNSCILHGWKDSIITLQSTKAFSLWSEDLGITSRCIESIASKVLTHPSKVSLSHSHSRRVQDDMSCNGAESQQHQQTIKGWWAEDIAELSIDLYWRTMIGIKSGGKIPSNLIGEALQVYASRWLPNISRKVKTNREATTASTSDSDSAGEVTSKHRLVLESLVSLLPSEKGAVSCSFLLKLLKVANILNASSSSKMELAKRVALQLEEARVSDLLIPCLSHSSDTLYDVDIVLTIFEQFMLQGQSPPTSPPRSKLGIERRRRSRSAENVDLEFQEARRSSSASHSSKLKVGRIVDGYLQEIAKDVNLPLSKFIAIAETIPNFSRPDHDDLYRAIDIYLKAHPELNKSERKRLCRILDCRKLSVEACMHAAQNEKLPLRVVVQVLFFEQARAAATGAKVADLPSNIKALLASHNIDPSKPPGPLSTTASIPADDEWSNSGIKSPKSRNSRLRNKVAGEDDLDENEMNRDGMGRPSKFKAFCALPRRPKRMFNKLLSINRSGSEKN</sequence>
<evidence type="ECO:0000256" key="3">
    <source>
        <dbReference type="PROSITE-ProRule" id="PRU00982"/>
    </source>
</evidence>
<accession>A0A8J5YDP3</accession>
<evidence type="ECO:0000256" key="1">
    <source>
        <dbReference type="ARBA" id="ARBA00004906"/>
    </source>
</evidence>
<evidence type="ECO:0000256" key="4">
    <source>
        <dbReference type="SAM" id="MobiDB-lite"/>
    </source>
</evidence>
<dbReference type="InterPro" id="IPR027356">
    <property type="entry name" value="NPH3_dom"/>
</dbReference>
<dbReference type="Gene3D" id="3.30.710.10">
    <property type="entry name" value="Potassium Channel Kv1.1, Chain A"/>
    <property type="match status" value="1"/>
</dbReference>
<dbReference type="CDD" id="cd18312">
    <property type="entry name" value="BTB_POZ_NPY3-like"/>
    <property type="match status" value="1"/>
</dbReference>
<dbReference type="SUPFAM" id="SSF54695">
    <property type="entry name" value="POZ domain"/>
    <property type="match status" value="1"/>
</dbReference>
<keyword evidence="7" id="KW-1185">Reference proteome</keyword>